<dbReference type="InterPro" id="IPR000189">
    <property type="entry name" value="Transglyc_AS"/>
</dbReference>
<dbReference type="PANTHER" id="PTHR37423">
    <property type="entry name" value="SOLUBLE LYTIC MUREIN TRANSGLYCOSYLASE-RELATED"/>
    <property type="match status" value="1"/>
</dbReference>
<dbReference type="InterPro" id="IPR008258">
    <property type="entry name" value="Transglycosylase_SLT_dom_1"/>
</dbReference>
<keyword evidence="3 4" id="KW-0732">Signal</keyword>
<dbReference type="EC" id="3.2.1.-" evidence="6"/>
<evidence type="ECO:0000256" key="1">
    <source>
        <dbReference type="ARBA" id="ARBA00007734"/>
    </source>
</evidence>
<comment type="similarity">
    <text evidence="2">Belongs to the virb1 family.</text>
</comment>
<dbReference type="GO" id="GO:0000270">
    <property type="term" value="P:peptidoglycan metabolic process"/>
    <property type="evidence" value="ECO:0007669"/>
    <property type="project" value="InterPro"/>
</dbReference>
<proteinExistence type="inferred from homology"/>
<accession>A0A7W6JZW9</accession>
<evidence type="ECO:0000256" key="3">
    <source>
        <dbReference type="ARBA" id="ARBA00022729"/>
    </source>
</evidence>
<reference evidence="6 7" key="1">
    <citation type="submission" date="2020-08" db="EMBL/GenBank/DDBJ databases">
        <title>Genomic Encyclopedia of Type Strains, Phase IV (KMG-IV): sequencing the most valuable type-strain genomes for metagenomic binning, comparative biology and taxonomic classification.</title>
        <authorList>
            <person name="Goeker M."/>
        </authorList>
    </citation>
    <scope>NUCLEOTIDE SEQUENCE [LARGE SCALE GENOMIC DNA]</scope>
    <source>
        <strain evidence="6 7">DSM 26385</strain>
    </source>
</reference>
<gene>
    <name evidence="6" type="ORF">GGQ66_001157</name>
</gene>
<sequence length="684" mass="73945">MRDRVTGIIVTGALLAGTGTALSASASVSVAAPVEKAEVTPDRGNITGAIPRPMVTSTTVNPQLKTALDALATRQALQALAIRDAMDPNTLDRHILTWAIAVSGQSQVPSREIIEARQELQGWPGLSNLRRYLEQALYRENAPTAVVLAQLRDDPPETAEGAAVLARALSENGKQTDATRMLARFWTTNRLDVAGEDLVLNAFPNLISAETHKARMDYLLYLGQAAQAKRFGVLGKAQSLHAARAAVIQRSPKADSLIAAVDARWKNDPGLLFARIKRLQQQDKFEAAAALLTQAPRDKADLVNPGEWWIEERIISRGLLDAGKFQAAYDIAANHSAASAVDVAEAEFHAGWYALRALQKPELAATHFRRILTASARPLSASRAWYWLGRAADAGAKGKAEEFYAKAAQHSSTFYGQLAGARLKQSRLTIAYPTVTTEDRARFNNREAVRAIERLTAAGHANRAVLLYHSLAAELTSPGELAILASQAERAGNHQLSLQIGKVAYGRGIDVPALAFPVGVIPASANIAGSGKALAYSIARQESAFNPSAVSSANAQGLLQILPGTAKMVAARHGIAFAPAKLTTDPGYNATIGAHYLGEQIDAFNGSYILTFVAYNAGPGRVPDWLSRYGDPRGKPIDDVVDWIERIPFQETRNYVQRVMENYQVYKVRLGQTADIEKDLRFGR</sequence>
<organism evidence="6 7">
    <name type="scientific">Allorhizobium borbori</name>
    <dbReference type="NCBI Taxonomy" id="485907"/>
    <lineage>
        <taxon>Bacteria</taxon>
        <taxon>Pseudomonadati</taxon>
        <taxon>Pseudomonadota</taxon>
        <taxon>Alphaproteobacteria</taxon>
        <taxon>Hyphomicrobiales</taxon>
        <taxon>Rhizobiaceae</taxon>
        <taxon>Rhizobium/Agrobacterium group</taxon>
        <taxon>Allorhizobium</taxon>
    </lineage>
</organism>
<dbReference type="RefSeq" id="WP_183790375.1">
    <property type="nucleotide sequence ID" value="NZ_JACIDU010000004.1"/>
</dbReference>
<dbReference type="Gene3D" id="1.10.530.10">
    <property type="match status" value="1"/>
</dbReference>
<evidence type="ECO:0000313" key="6">
    <source>
        <dbReference type="EMBL" id="MBB4102614.1"/>
    </source>
</evidence>
<dbReference type="InterPro" id="IPR008939">
    <property type="entry name" value="Lytic_TGlycosylase_superhlx_U"/>
</dbReference>
<keyword evidence="7" id="KW-1185">Reference proteome</keyword>
<name>A0A7W6JZW9_9HYPH</name>
<comment type="caution">
    <text evidence="6">The sequence shown here is derived from an EMBL/GenBank/DDBJ whole genome shotgun (WGS) entry which is preliminary data.</text>
</comment>
<dbReference type="SUPFAM" id="SSF48435">
    <property type="entry name" value="Bacterial muramidases"/>
    <property type="match status" value="1"/>
</dbReference>
<feature type="signal peptide" evidence="4">
    <location>
        <begin position="1"/>
        <end position="23"/>
    </location>
</feature>
<dbReference type="InterPro" id="IPR023346">
    <property type="entry name" value="Lysozyme-like_dom_sf"/>
</dbReference>
<keyword evidence="6" id="KW-0326">Glycosidase</keyword>
<dbReference type="Pfam" id="PF01464">
    <property type="entry name" value="SLT"/>
    <property type="match status" value="1"/>
</dbReference>
<dbReference type="GO" id="GO:0008933">
    <property type="term" value="F:peptidoglycan lytic transglycosylase activity"/>
    <property type="evidence" value="ECO:0007669"/>
    <property type="project" value="InterPro"/>
</dbReference>
<feature type="domain" description="Transglycosylase SLT" evidence="5">
    <location>
        <begin position="528"/>
        <end position="632"/>
    </location>
</feature>
<keyword evidence="6" id="KW-0378">Hydrolase</keyword>
<dbReference type="AlphaFoldDB" id="A0A7W6JZW9"/>
<dbReference type="SUPFAM" id="SSF53955">
    <property type="entry name" value="Lysozyme-like"/>
    <property type="match status" value="1"/>
</dbReference>
<evidence type="ECO:0000259" key="5">
    <source>
        <dbReference type="Pfam" id="PF01464"/>
    </source>
</evidence>
<dbReference type="GO" id="GO:0016020">
    <property type="term" value="C:membrane"/>
    <property type="evidence" value="ECO:0007669"/>
    <property type="project" value="InterPro"/>
</dbReference>
<protein>
    <submittedName>
        <fullName evidence="6">Soluble lytic murein transglycosylase</fullName>
        <ecNumber evidence="6">3.2.1.-</ecNumber>
    </submittedName>
</protein>
<comment type="similarity">
    <text evidence="1">Belongs to the transglycosylase Slt family.</text>
</comment>
<feature type="chain" id="PRO_5030684875" evidence="4">
    <location>
        <begin position="24"/>
        <end position="684"/>
    </location>
</feature>
<dbReference type="GO" id="GO:0004553">
    <property type="term" value="F:hydrolase activity, hydrolyzing O-glycosyl compounds"/>
    <property type="evidence" value="ECO:0007669"/>
    <property type="project" value="InterPro"/>
</dbReference>
<evidence type="ECO:0000256" key="4">
    <source>
        <dbReference type="SAM" id="SignalP"/>
    </source>
</evidence>
<dbReference type="Proteomes" id="UP000584824">
    <property type="component" value="Unassembled WGS sequence"/>
</dbReference>
<dbReference type="Gene3D" id="1.25.20.10">
    <property type="entry name" value="Bacterial muramidases"/>
    <property type="match status" value="1"/>
</dbReference>
<dbReference type="EMBL" id="JACIDU010000004">
    <property type="protein sequence ID" value="MBB4102614.1"/>
    <property type="molecule type" value="Genomic_DNA"/>
</dbReference>
<dbReference type="GO" id="GO:0042597">
    <property type="term" value="C:periplasmic space"/>
    <property type="evidence" value="ECO:0007669"/>
    <property type="project" value="InterPro"/>
</dbReference>
<evidence type="ECO:0000313" key="7">
    <source>
        <dbReference type="Proteomes" id="UP000584824"/>
    </source>
</evidence>
<evidence type="ECO:0000256" key="2">
    <source>
        <dbReference type="ARBA" id="ARBA00009387"/>
    </source>
</evidence>
<dbReference type="PANTHER" id="PTHR37423:SF2">
    <property type="entry name" value="MEMBRANE-BOUND LYTIC MUREIN TRANSGLYCOSYLASE C"/>
    <property type="match status" value="1"/>
</dbReference>
<dbReference type="CDD" id="cd13401">
    <property type="entry name" value="Slt70-like"/>
    <property type="match status" value="1"/>
</dbReference>
<dbReference type="PROSITE" id="PS00922">
    <property type="entry name" value="TRANSGLYCOSYLASE"/>
    <property type="match status" value="1"/>
</dbReference>